<feature type="compositionally biased region" description="Polar residues" evidence="8">
    <location>
        <begin position="199"/>
        <end position="218"/>
    </location>
</feature>
<dbReference type="AlphaFoldDB" id="A0A9P6X440"/>
<dbReference type="InterPro" id="IPR032108">
    <property type="entry name" value="CLIP1_ZNF"/>
</dbReference>
<dbReference type="InterPro" id="IPR000938">
    <property type="entry name" value="CAP-Gly_domain"/>
</dbReference>
<dbReference type="EMBL" id="JAANQT010001542">
    <property type="protein sequence ID" value="KAG1304754.1"/>
    <property type="molecule type" value="Genomic_DNA"/>
</dbReference>
<evidence type="ECO:0000259" key="9">
    <source>
        <dbReference type="PROSITE" id="PS50245"/>
    </source>
</evidence>
<feature type="compositionally biased region" description="Polar residues" evidence="8">
    <location>
        <begin position="136"/>
        <end position="164"/>
    </location>
</feature>
<feature type="compositionally biased region" description="Basic and acidic residues" evidence="8">
    <location>
        <begin position="279"/>
        <end position="290"/>
    </location>
</feature>
<evidence type="ECO:0000256" key="4">
    <source>
        <dbReference type="ARBA" id="ARBA00022737"/>
    </source>
</evidence>
<feature type="compositionally biased region" description="Low complexity" evidence="8">
    <location>
        <begin position="225"/>
        <end position="236"/>
    </location>
</feature>
<evidence type="ECO:0000313" key="10">
    <source>
        <dbReference type="EMBL" id="KAG1304754.1"/>
    </source>
</evidence>
<dbReference type="GO" id="GO:0005874">
    <property type="term" value="C:microtubule"/>
    <property type="evidence" value="ECO:0007669"/>
    <property type="project" value="UniProtKB-KW"/>
</dbReference>
<evidence type="ECO:0000313" key="11">
    <source>
        <dbReference type="Proteomes" id="UP000716291"/>
    </source>
</evidence>
<keyword evidence="2" id="KW-0963">Cytoplasm</keyword>
<evidence type="ECO:0000256" key="8">
    <source>
        <dbReference type="SAM" id="MobiDB-lite"/>
    </source>
</evidence>
<evidence type="ECO:0000256" key="1">
    <source>
        <dbReference type="ARBA" id="ARBA00004245"/>
    </source>
</evidence>
<comment type="subcellular location">
    <subcellularLocation>
        <location evidence="1">Cytoplasm</location>
        <location evidence="1">Cytoskeleton</location>
    </subcellularLocation>
</comment>
<feature type="coiled-coil region" evidence="7">
    <location>
        <begin position="654"/>
        <end position="716"/>
    </location>
</feature>
<dbReference type="PROSITE" id="PS50245">
    <property type="entry name" value="CAP_GLY_2"/>
    <property type="match status" value="1"/>
</dbReference>
<sequence>MSRIARPTSMQSIRKPTKHRTDESFACNRHNLPTKRSFESFIKVGQKVLVSSLGLTGTVRFFGETRFKPNESWVGIELDIKGAGKNDGCIQGVRYFTCSPNTGLFVTVNKVAPYHHSEGPLPKPTKFAANSQLIKPSKSTTPQAIRPSKSTHANLNSFASTKSTLAPKRTKSTLAPKPTKSTHALKSIRSAYSIKSDKSTTTPLKSAKRTSVPQSAQRISDGPQPTKSTSPPTTKPRGVNTPPANAQTPKKSQSTATARRSLSCSTSLSEKTRGMIRSKTSEPEALKEQSRESIAWERLLSAKESYAIQVQEKEGEIGHLRRALEDSRMVHERMRKEREAAVSRAAMSVDLEHQIDRLEHRCQTLTTERSELQKETELLKQHHAAQVASLLEKLTDRDRALATVEKDYAEVRKANVDAVRSCEQVVEQLKREHQEDIRQKDQELDGLRQAIERLRQEQYQPTPEENEHDLSHRQQLETQLELTLQALDHERKSMEVMMSEVTQLKDEIKHLHHLSATSRLEYHTIKSQLAQEIEDKRRIMEELDTALEVQNRLEEENERLRLSLTKAQHDMAELLKRLSIVEKQNQNANDPEATMAMMEQLREENERLRETLKGSEQECVRLMDELLAFDQLGQEASPWEIKVDQLKAQVGRERKRYKDMEWTLEQKIERLNKELVDLESLVENKVLNETELEERLEHERMRVGQLEVRLKEMERQTMIPTPTSPVLCHLGQKSMGDSYCEMCEVYGHDLMLCTALNDLSIGQLKDERGKFYCVNCDVFDTHSTDQCPNRDETF</sequence>
<evidence type="ECO:0000256" key="5">
    <source>
        <dbReference type="ARBA" id="ARBA00023054"/>
    </source>
</evidence>
<keyword evidence="5 7" id="KW-0175">Coiled coil</keyword>
<feature type="coiled-coil region" evidence="7">
    <location>
        <begin position="348"/>
        <end position="382"/>
    </location>
</feature>
<dbReference type="SMART" id="SM01052">
    <property type="entry name" value="CAP_GLY"/>
    <property type="match status" value="1"/>
</dbReference>
<evidence type="ECO:0000256" key="6">
    <source>
        <dbReference type="ARBA" id="ARBA00023212"/>
    </source>
</evidence>
<feature type="region of interest" description="Disordered" evidence="8">
    <location>
        <begin position="136"/>
        <end position="290"/>
    </location>
</feature>
<feature type="compositionally biased region" description="Polar residues" evidence="8">
    <location>
        <begin position="242"/>
        <end position="269"/>
    </location>
</feature>
<keyword evidence="3" id="KW-0493">Microtubule</keyword>
<keyword evidence="11" id="KW-1185">Reference proteome</keyword>
<dbReference type="PROSITE" id="PS00845">
    <property type="entry name" value="CAP_GLY_1"/>
    <property type="match status" value="1"/>
</dbReference>
<dbReference type="Gene3D" id="2.30.30.190">
    <property type="entry name" value="CAP Gly-rich-like domain"/>
    <property type="match status" value="1"/>
</dbReference>
<dbReference type="PANTHER" id="PTHR18916">
    <property type="entry name" value="DYNACTIN 1-RELATED MICROTUBULE-BINDING"/>
    <property type="match status" value="1"/>
</dbReference>
<dbReference type="Pfam" id="PF16641">
    <property type="entry name" value="CLIP1_ZNF"/>
    <property type="match status" value="2"/>
</dbReference>
<evidence type="ECO:0000256" key="3">
    <source>
        <dbReference type="ARBA" id="ARBA00022701"/>
    </source>
</evidence>
<proteinExistence type="predicted"/>
<dbReference type="SUPFAM" id="SSF74924">
    <property type="entry name" value="Cap-Gly domain"/>
    <property type="match status" value="1"/>
</dbReference>
<dbReference type="InterPro" id="IPR036859">
    <property type="entry name" value="CAP-Gly_dom_sf"/>
</dbReference>
<gene>
    <name evidence="10" type="ORF">G6F64_008936</name>
</gene>
<feature type="domain" description="CAP-Gly" evidence="9">
    <location>
        <begin position="73"/>
        <end position="107"/>
    </location>
</feature>
<evidence type="ECO:0000256" key="2">
    <source>
        <dbReference type="ARBA" id="ARBA00022490"/>
    </source>
</evidence>
<organism evidence="10 11">
    <name type="scientific">Rhizopus oryzae</name>
    <name type="common">Mucormycosis agent</name>
    <name type="synonym">Rhizopus arrhizus var. delemar</name>
    <dbReference type="NCBI Taxonomy" id="64495"/>
    <lineage>
        <taxon>Eukaryota</taxon>
        <taxon>Fungi</taxon>
        <taxon>Fungi incertae sedis</taxon>
        <taxon>Mucoromycota</taxon>
        <taxon>Mucoromycotina</taxon>
        <taxon>Mucoromycetes</taxon>
        <taxon>Mucorales</taxon>
        <taxon>Mucorineae</taxon>
        <taxon>Rhizopodaceae</taxon>
        <taxon>Rhizopus</taxon>
    </lineage>
</organism>
<feature type="coiled-coil region" evidence="7">
    <location>
        <begin position="419"/>
        <end position="457"/>
    </location>
</feature>
<dbReference type="OrthoDB" id="2130750at2759"/>
<dbReference type="Pfam" id="PF01302">
    <property type="entry name" value="CAP_GLY"/>
    <property type="match status" value="1"/>
</dbReference>
<keyword evidence="6" id="KW-0206">Cytoskeleton</keyword>
<feature type="region of interest" description="Disordered" evidence="8">
    <location>
        <begin position="1"/>
        <end position="22"/>
    </location>
</feature>
<keyword evidence="4" id="KW-0677">Repeat</keyword>
<comment type="caution">
    <text evidence="10">The sequence shown here is derived from an EMBL/GenBank/DDBJ whole genome shotgun (WGS) entry which is preliminary data.</text>
</comment>
<reference evidence="10" key="1">
    <citation type="journal article" date="2020" name="Microb. Genom.">
        <title>Genetic diversity of clinical and environmental Mucorales isolates obtained from an investigation of mucormycosis cases among solid organ transplant recipients.</title>
        <authorList>
            <person name="Nguyen M.H."/>
            <person name="Kaul D."/>
            <person name="Muto C."/>
            <person name="Cheng S.J."/>
            <person name="Richter R.A."/>
            <person name="Bruno V.M."/>
            <person name="Liu G."/>
            <person name="Beyhan S."/>
            <person name="Sundermann A.J."/>
            <person name="Mounaud S."/>
            <person name="Pasculle A.W."/>
            <person name="Nierman W.C."/>
            <person name="Driscoll E."/>
            <person name="Cumbie R."/>
            <person name="Clancy C.J."/>
            <person name="Dupont C.L."/>
        </authorList>
    </citation>
    <scope>NUCLEOTIDE SEQUENCE</scope>
    <source>
        <strain evidence="10">GL11</strain>
    </source>
</reference>
<feature type="coiled-coil region" evidence="7">
    <location>
        <begin position="526"/>
        <end position="625"/>
    </location>
</feature>
<dbReference type="Proteomes" id="UP000716291">
    <property type="component" value="Unassembled WGS sequence"/>
</dbReference>
<accession>A0A9P6X440</accession>
<evidence type="ECO:0000256" key="7">
    <source>
        <dbReference type="SAM" id="Coils"/>
    </source>
</evidence>
<name>A0A9P6X440_RHIOR</name>
<protein>
    <recommendedName>
        <fullName evidence="9">CAP-Gly domain-containing protein</fullName>
    </recommendedName>
</protein>